<evidence type="ECO:0000256" key="2">
    <source>
        <dbReference type="ARBA" id="ARBA00022741"/>
    </source>
</evidence>
<comment type="caution">
    <text evidence="5">The sequence shown here is derived from an EMBL/GenBank/DDBJ whole genome shotgun (WGS) entry which is preliminary data.</text>
</comment>
<dbReference type="PROSITE" id="PS00662">
    <property type="entry name" value="T2SP_E"/>
    <property type="match status" value="1"/>
</dbReference>
<evidence type="ECO:0000313" key="5">
    <source>
        <dbReference type="EMBL" id="KYF72762.1"/>
    </source>
</evidence>
<dbReference type="GO" id="GO:0016887">
    <property type="term" value="F:ATP hydrolysis activity"/>
    <property type="evidence" value="ECO:0007669"/>
    <property type="project" value="TreeGrafter"/>
</dbReference>
<organism evidence="5 6">
    <name type="scientific">Sorangium cellulosum</name>
    <name type="common">Polyangium cellulosum</name>
    <dbReference type="NCBI Taxonomy" id="56"/>
    <lineage>
        <taxon>Bacteria</taxon>
        <taxon>Pseudomonadati</taxon>
        <taxon>Myxococcota</taxon>
        <taxon>Polyangia</taxon>
        <taxon>Polyangiales</taxon>
        <taxon>Polyangiaceae</taxon>
        <taxon>Sorangium</taxon>
    </lineage>
</organism>
<dbReference type="GO" id="GO:0005524">
    <property type="term" value="F:ATP binding"/>
    <property type="evidence" value="ECO:0007669"/>
    <property type="project" value="UniProtKB-KW"/>
</dbReference>
<sequence length="394" mass="43255">MSFSRPPASSEDLDAVKMLDHLVRRAVSMGASDIHVEPKRDSIRVRYRVDGVMVAQGQIPLELAPSLASRVKVLARMDMTERRLPQDGQFSLELHGHPLIHLRASTFPAIHGETVVLRVLLSHQLIALEKLGLPEVDLPRVERLADRPSGLILVCGPTGSGKTSTLYSLLKVMKTSELSIVTLEDPIEVEFGDITQGQTNPRQGFTFATGLRAILRQDPDVIMVGEMRDPETAQIALQASLTGHLVLSTLHTSDAVDTVARLVDLGAESWIVANALLAVIAQRLVRRLCAECAETYEVESDVTGEEDRVLIEKGTELKRAVGCQTCHMTGYRGRVGLFEMLELDDDLRDLVKARAGKRAYRDAARKVGLVPLREAGLARVKEGVTSLDEVLRVT</sequence>
<reference evidence="5 6" key="1">
    <citation type="submission" date="2014-02" db="EMBL/GenBank/DDBJ databases">
        <title>The small core and large imbalanced accessory genome model reveals a collaborative survival strategy of Sorangium cellulosum strains in nature.</title>
        <authorList>
            <person name="Han K."/>
            <person name="Peng R."/>
            <person name="Blom J."/>
            <person name="Li Y.-Z."/>
        </authorList>
    </citation>
    <scope>NUCLEOTIDE SEQUENCE [LARGE SCALE GENOMIC DNA]</scope>
    <source>
        <strain evidence="5 6">So0008-312</strain>
    </source>
</reference>
<feature type="domain" description="Bacterial type II secretion system protein E" evidence="4">
    <location>
        <begin position="215"/>
        <end position="229"/>
    </location>
</feature>
<dbReference type="Gene3D" id="3.30.450.90">
    <property type="match status" value="1"/>
</dbReference>
<dbReference type="EMBL" id="JEMA01000238">
    <property type="protein sequence ID" value="KYF72762.1"/>
    <property type="molecule type" value="Genomic_DNA"/>
</dbReference>
<dbReference type="CDD" id="cd01129">
    <property type="entry name" value="PulE-GspE-like"/>
    <property type="match status" value="1"/>
</dbReference>
<evidence type="ECO:0000256" key="3">
    <source>
        <dbReference type="ARBA" id="ARBA00022840"/>
    </source>
</evidence>
<comment type="similarity">
    <text evidence="1">Belongs to the GSP E family.</text>
</comment>
<dbReference type="Pfam" id="PF00437">
    <property type="entry name" value="T2SSE"/>
    <property type="match status" value="1"/>
</dbReference>
<dbReference type="OrthoDB" id="9805147at2"/>
<evidence type="ECO:0000259" key="4">
    <source>
        <dbReference type="PROSITE" id="PS00662"/>
    </source>
</evidence>
<dbReference type="PANTHER" id="PTHR30258:SF2">
    <property type="entry name" value="COMG OPERON PROTEIN 1"/>
    <property type="match status" value="1"/>
</dbReference>
<gene>
    <name evidence="5" type="ORF">BE15_39320</name>
</gene>
<dbReference type="SMART" id="SM00382">
    <property type="entry name" value="AAA"/>
    <property type="match status" value="1"/>
</dbReference>
<dbReference type="Gene3D" id="3.40.50.300">
    <property type="entry name" value="P-loop containing nucleotide triphosphate hydrolases"/>
    <property type="match status" value="1"/>
</dbReference>
<dbReference type="Proteomes" id="UP000075260">
    <property type="component" value="Unassembled WGS sequence"/>
</dbReference>
<evidence type="ECO:0000313" key="6">
    <source>
        <dbReference type="Proteomes" id="UP000075260"/>
    </source>
</evidence>
<dbReference type="GO" id="GO:0005886">
    <property type="term" value="C:plasma membrane"/>
    <property type="evidence" value="ECO:0007669"/>
    <property type="project" value="TreeGrafter"/>
</dbReference>
<dbReference type="InterPro" id="IPR003593">
    <property type="entry name" value="AAA+_ATPase"/>
</dbReference>
<dbReference type="RefSeq" id="WP_061606123.1">
    <property type="nucleotide sequence ID" value="NZ_JEMA01000238.1"/>
</dbReference>
<proteinExistence type="inferred from homology"/>
<name>A0A150QXX1_SORCE</name>
<accession>A0A150QXX1</accession>
<protein>
    <submittedName>
        <fullName evidence="5">General secretion pathway protein GspE</fullName>
    </submittedName>
</protein>
<evidence type="ECO:0000256" key="1">
    <source>
        <dbReference type="ARBA" id="ARBA00006611"/>
    </source>
</evidence>
<dbReference type="InterPro" id="IPR027417">
    <property type="entry name" value="P-loop_NTPase"/>
</dbReference>
<dbReference type="PANTHER" id="PTHR30258">
    <property type="entry name" value="TYPE II SECRETION SYSTEM PROTEIN GSPE-RELATED"/>
    <property type="match status" value="1"/>
</dbReference>
<keyword evidence="2" id="KW-0547">Nucleotide-binding</keyword>
<dbReference type="InterPro" id="IPR001482">
    <property type="entry name" value="T2SS/T4SS_dom"/>
</dbReference>
<dbReference type="AlphaFoldDB" id="A0A150QXX1"/>
<keyword evidence="3" id="KW-0067">ATP-binding</keyword>
<dbReference type="SUPFAM" id="SSF52540">
    <property type="entry name" value="P-loop containing nucleoside triphosphate hydrolases"/>
    <property type="match status" value="1"/>
</dbReference>